<gene>
    <name evidence="3" type="ORF">SLS59_007713</name>
</gene>
<feature type="compositionally biased region" description="Polar residues" evidence="1">
    <location>
        <begin position="136"/>
        <end position="153"/>
    </location>
</feature>
<evidence type="ECO:0000313" key="4">
    <source>
        <dbReference type="Proteomes" id="UP001521222"/>
    </source>
</evidence>
<evidence type="ECO:0000259" key="2">
    <source>
        <dbReference type="Pfam" id="PF10433"/>
    </source>
</evidence>
<proteinExistence type="predicted"/>
<dbReference type="Pfam" id="PF10433">
    <property type="entry name" value="Beta-prop_RSE1_1st"/>
    <property type="match status" value="1"/>
</dbReference>
<dbReference type="PANTHER" id="PTHR10644">
    <property type="entry name" value="DNA REPAIR/RNA PROCESSING CPSF FAMILY"/>
    <property type="match status" value="1"/>
</dbReference>
<dbReference type="Proteomes" id="UP001521222">
    <property type="component" value="Unassembled WGS sequence"/>
</dbReference>
<dbReference type="InterPro" id="IPR015943">
    <property type="entry name" value="WD40/YVTN_repeat-like_dom_sf"/>
</dbReference>
<comment type="caution">
    <text evidence="3">The sequence shown here is derived from an EMBL/GenBank/DDBJ whole genome shotgun (WGS) entry which is preliminary data.</text>
</comment>
<dbReference type="EMBL" id="JAKIXB020000028">
    <property type="protein sequence ID" value="KAL1596683.1"/>
    <property type="molecule type" value="Genomic_DNA"/>
</dbReference>
<organism evidence="3 4">
    <name type="scientific">Nothophoma quercina</name>
    <dbReference type="NCBI Taxonomy" id="749835"/>
    <lineage>
        <taxon>Eukaryota</taxon>
        <taxon>Fungi</taxon>
        <taxon>Dikarya</taxon>
        <taxon>Ascomycota</taxon>
        <taxon>Pezizomycotina</taxon>
        <taxon>Dothideomycetes</taxon>
        <taxon>Pleosporomycetidae</taxon>
        <taxon>Pleosporales</taxon>
        <taxon>Pleosporineae</taxon>
        <taxon>Didymellaceae</taxon>
        <taxon>Nothophoma</taxon>
    </lineage>
</organism>
<evidence type="ECO:0000256" key="1">
    <source>
        <dbReference type="SAM" id="MobiDB-lite"/>
    </source>
</evidence>
<dbReference type="InterPro" id="IPR018846">
    <property type="entry name" value="Beta-prop_RSE1/DDB1/CPSF1_1st"/>
</dbReference>
<dbReference type="Gene3D" id="2.130.10.10">
    <property type="entry name" value="YVTN repeat-like/Quinoprotein amine dehydrogenase"/>
    <property type="match status" value="2"/>
</dbReference>
<feature type="domain" description="RSE1/DDB1/CPSF1 first beta-propeller" evidence="2">
    <location>
        <begin position="66"/>
        <end position="423"/>
    </location>
</feature>
<name>A0ABR3QXE1_9PLEO</name>
<keyword evidence="4" id="KW-1185">Reference proteome</keyword>
<protein>
    <recommendedName>
        <fullName evidence="2">RSE1/DDB1/CPSF1 first beta-propeller domain-containing protein</fullName>
    </recommendedName>
</protein>
<sequence length="1313" mass="146007">MNHQVQGLVLVNGEWVSRPLDVYQIMAGAQQDDTEMREPAVKTAGHPHAPGYGILSKTVLPSPSFKFILPAHIRHTDLNDIVLVGEDSVQLKEIQDYGRLRNAAVKSDFSGRILEAGVFGDPREVHVHRSVGSPLPKTQTSQKSRRFTASSEGDSLPPEVVVLTLTSRTLMFLWAQQTATGKSGFRQRTVKLPAGSSRFDRLGQYLAIDTKRRAMAVAAYEGRFMLYKTKSMQTWRKELQNGDDTIPIEDERIMSIEGRIMHMDFLSSAAGQDDYHVVLLFIVVHQGLTKITCFDWDCRYDLSTATARTERVSVDLGAYTKPDFPKRNNLTISDDQSPSLLIPLRRSPDFLLVFDTHISIYKDVLSGAPQRTAVPIPAHILTPLHPGDSTRWPQWVQWDKTPRNPDFPKETFYIAREDGRVMYAEQGPAGALDMDDAGEWPYRIDKAFACLTIDNSEFSQSYPDVLMAGAAENDGLLCKVGAWPMEYSYTTQYPAMNQFTYVESMPNWSPLTGLCVTNFPGIRDPYERERSAMLVSNGVAPHGQVSELRYGVHALIDGSFAGMNGCTGLWVVHHGSQTVELDGKSARQHYALLLATLPLETILLRLVRMQSEACGQFAGAWEDGVWDVTQLPTEDEPVDDGVTRAEETIAACTVFNRFSIQITRKSAQTLTTPTLASCDRIDFAIPILLAASTAAFPFIATVFKAGGKNFVEITPILNDVAFVSCGPDFCRVRCTTNTPLVLDVESIWFANRTNPGYLQKPVTAIYQLSCVGVSGIVPERNLGGFLFAVSGDQMLYTQLDTDVKGGGRNVDLHLENECKTLPRKLITGARPTFAAYLNLPRKMLVATIETKTEREQPNGYRAIHSALALMDVHDNKALDETEVKQEAGTELMSRLLVAQHALNHAERVYSIADWPFEDDRGRKYNLVIVGTGIGAGSGKETGRRLIFNLGQRGSRLSLQKESAYDSPVYCVAMFDSRATVSVIGKKLSFDEFDAGLGRWFNRGSRELPSPGIHITVSGTNVFVSTLQHSHLCFEVTRAMDEPKVNFEQLFTDSRERSCTHHLALRNADLQRSPSVEEESLVLLTDKKTATVSGLYHSGEPTFKNTATTLFEACLPRTVIRLQRGDIRPPWRRPARFFNRSDKAEGVVADDIIGACSDGTIYSFALLSRPACHVLRLVQNLIEVHQSRDPANQYTIVRHRSGDIFDVLMNGADGAQDCTIRARDVDPRHKERGAAGPKNSHIDGNLLLRYFDKGGDLKALLSRDVEQDVPTLFIELAKALLPQGSYYLRNGHQQPAEVLTGVQEWIEELLMPLL</sequence>
<dbReference type="InterPro" id="IPR050358">
    <property type="entry name" value="RSE1/DDB1/CFT1"/>
</dbReference>
<accession>A0ABR3QXE1</accession>
<evidence type="ECO:0000313" key="3">
    <source>
        <dbReference type="EMBL" id="KAL1596683.1"/>
    </source>
</evidence>
<feature type="region of interest" description="Disordered" evidence="1">
    <location>
        <begin position="128"/>
        <end position="153"/>
    </location>
</feature>
<reference evidence="3 4" key="1">
    <citation type="submission" date="2024-02" db="EMBL/GenBank/DDBJ databases">
        <title>De novo assembly and annotation of 12 fungi associated with fruit tree decline syndrome in Ontario, Canada.</title>
        <authorList>
            <person name="Sulman M."/>
            <person name="Ellouze W."/>
            <person name="Ilyukhin E."/>
        </authorList>
    </citation>
    <scope>NUCLEOTIDE SEQUENCE [LARGE SCALE GENOMIC DNA]</scope>
    <source>
        <strain evidence="3 4">M97-236</strain>
    </source>
</reference>